<dbReference type="InterPro" id="IPR001412">
    <property type="entry name" value="aa-tRNA-synth_I_CS"/>
</dbReference>
<dbReference type="GO" id="GO:0005829">
    <property type="term" value="C:cytosol"/>
    <property type="evidence" value="ECO:0007669"/>
    <property type="project" value="TreeGrafter"/>
</dbReference>
<dbReference type="PANTHER" id="PTHR43311:SF2">
    <property type="entry name" value="GLUTAMATE--TRNA LIGASE, MITOCHONDRIAL-RELATED"/>
    <property type="match status" value="1"/>
</dbReference>
<evidence type="ECO:0000256" key="7">
    <source>
        <dbReference type="ARBA" id="ARBA00022840"/>
    </source>
</evidence>
<keyword evidence="4 10" id="KW-0963">Cytoplasm</keyword>
<dbReference type="FunFam" id="3.40.50.620:FF:000007">
    <property type="entry name" value="Glutamate--tRNA ligase"/>
    <property type="match status" value="1"/>
</dbReference>
<dbReference type="EC" id="6.1.1.17" evidence="10"/>
<feature type="domain" description="Aminoacyl-tRNA synthetase class I anticodon-binding" evidence="12">
    <location>
        <begin position="321"/>
        <end position="463"/>
    </location>
</feature>
<feature type="binding site" evidence="10">
    <location>
        <position position="243"/>
    </location>
    <ligand>
        <name>ATP</name>
        <dbReference type="ChEBI" id="CHEBI:30616"/>
    </ligand>
</feature>
<dbReference type="Pfam" id="PF00749">
    <property type="entry name" value="tRNA-synt_1c"/>
    <property type="match status" value="1"/>
</dbReference>
<dbReference type="GO" id="GO:0004818">
    <property type="term" value="F:glutamate-tRNA ligase activity"/>
    <property type="evidence" value="ECO:0007669"/>
    <property type="project" value="UniProtKB-UniRule"/>
</dbReference>
<dbReference type="PROSITE" id="PS00178">
    <property type="entry name" value="AA_TRNA_LIGASE_I"/>
    <property type="match status" value="1"/>
</dbReference>
<dbReference type="Gene3D" id="3.40.50.620">
    <property type="entry name" value="HUPs"/>
    <property type="match status" value="1"/>
</dbReference>
<dbReference type="InterPro" id="IPR014729">
    <property type="entry name" value="Rossmann-like_a/b/a_fold"/>
</dbReference>
<dbReference type="GO" id="GO:0005524">
    <property type="term" value="F:ATP binding"/>
    <property type="evidence" value="ECO:0007669"/>
    <property type="project" value="UniProtKB-UniRule"/>
</dbReference>
<dbReference type="InterPro" id="IPR004527">
    <property type="entry name" value="Glu-tRNA-ligase_bac/mito"/>
</dbReference>
<dbReference type="InterPro" id="IPR049940">
    <property type="entry name" value="GluQ/Sye"/>
</dbReference>
<evidence type="ECO:0000256" key="4">
    <source>
        <dbReference type="ARBA" id="ARBA00022490"/>
    </source>
</evidence>
<proteinExistence type="inferred from homology"/>
<dbReference type="OrthoDB" id="9807503at2"/>
<sequence length="464" mass="52071">MKEIRTRIAPSPTGMMHLGTARTAIYCWAVARHFGGKFLLRIEDTDQVRSTKEAVQVILDGMKWLNLDYDEGPIYQMDRLERYKEVVDQMLADGRAYYCYATPEELDAMREDQKARGLKPRYDGRWRPENCVGKPIPEGVQPVIRFRNPDEGAVTWNDAVYGPITVANSELDDLIIMRNGIPTYNFAVVVDDWDMKVSHVIRGADHINNTPRQINIYNALGAEVPVFAHLPLICGQDGQKLSKRHGTVSVLEYERQGYLPEAIFNYLARLGWGHGNMEKFSRDELAQVFELADCSRAAARIDWKKLEWLNQQYMKEADDARLAELAAPRIEARGGKVEGGPCLKAVCGLLKSRSATLEKLADAALFFYVEPKVDPETAQAALENGGREALKLFGEKLEALADMTPENVYHCIQAVMEEQGISMKVLATPLRVVVCAADRTPQIDVTLCLIGKENVLNRIKAALA</sequence>
<name>A0A2Z6I8B4_9BURK</name>
<evidence type="ECO:0000256" key="8">
    <source>
        <dbReference type="ARBA" id="ARBA00022917"/>
    </source>
</evidence>
<evidence type="ECO:0000256" key="5">
    <source>
        <dbReference type="ARBA" id="ARBA00022598"/>
    </source>
</evidence>
<comment type="catalytic activity">
    <reaction evidence="10">
        <text>tRNA(Glu) + L-glutamate + ATP = L-glutamyl-tRNA(Glu) + AMP + diphosphate</text>
        <dbReference type="Rhea" id="RHEA:23540"/>
        <dbReference type="Rhea" id="RHEA-COMP:9663"/>
        <dbReference type="Rhea" id="RHEA-COMP:9680"/>
        <dbReference type="ChEBI" id="CHEBI:29985"/>
        <dbReference type="ChEBI" id="CHEBI:30616"/>
        <dbReference type="ChEBI" id="CHEBI:33019"/>
        <dbReference type="ChEBI" id="CHEBI:78442"/>
        <dbReference type="ChEBI" id="CHEBI:78520"/>
        <dbReference type="ChEBI" id="CHEBI:456215"/>
        <dbReference type="EC" id="6.1.1.17"/>
    </reaction>
</comment>
<evidence type="ECO:0000256" key="3">
    <source>
        <dbReference type="ARBA" id="ARBA00011245"/>
    </source>
</evidence>
<dbReference type="CDD" id="cd00808">
    <property type="entry name" value="GluRS_core"/>
    <property type="match status" value="1"/>
</dbReference>
<evidence type="ECO:0000256" key="10">
    <source>
        <dbReference type="HAMAP-Rule" id="MF_00022"/>
    </source>
</evidence>
<protein>
    <recommendedName>
        <fullName evidence="10">Glutamate--tRNA ligase</fullName>
        <ecNumber evidence="10">6.1.1.17</ecNumber>
    </recommendedName>
    <alternativeName>
        <fullName evidence="10">Glutamyl-tRNA synthetase</fullName>
        <shortName evidence="10">GluRS</shortName>
    </alternativeName>
</protein>
<keyword evidence="7 10" id="KW-0067">ATP-binding</keyword>
<evidence type="ECO:0000259" key="11">
    <source>
        <dbReference type="Pfam" id="PF00749"/>
    </source>
</evidence>
<dbReference type="HAMAP" id="MF_00022">
    <property type="entry name" value="Glu_tRNA_synth_type1"/>
    <property type="match status" value="1"/>
</dbReference>
<comment type="caution">
    <text evidence="10">Lacks conserved residue(s) required for the propagation of feature annotation.</text>
</comment>
<dbReference type="Gene3D" id="1.10.10.350">
    <property type="match status" value="1"/>
</dbReference>
<keyword evidence="9 10" id="KW-0030">Aminoacyl-tRNA synthetase</keyword>
<dbReference type="GO" id="GO:0008270">
    <property type="term" value="F:zinc ion binding"/>
    <property type="evidence" value="ECO:0007669"/>
    <property type="project" value="InterPro"/>
</dbReference>
<comment type="subcellular location">
    <subcellularLocation>
        <location evidence="1 10">Cytoplasm</location>
    </subcellularLocation>
</comment>
<evidence type="ECO:0000256" key="9">
    <source>
        <dbReference type="ARBA" id="ARBA00023146"/>
    </source>
</evidence>
<gene>
    <name evidence="10 13" type="primary">gltX</name>
    <name evidence="13" type="ORF">SUTMEG_05920</name>
</gene>
<keyword evidence="6 10" id="KW-0547">Nucleotide-binding</keyword>
<comment type="subunit">
    <text evidence="3 10">Monomer.</text>
</comment>
<dbReference type="SUPFAM" id="SSF48163">
    <property type="entry name" value="An anticodon-binding domain of class I aminoacyl-tRNA synthetases"/>
    <property type="match status" value="1"/>
</dbReference>
<dbReference type="EMBL" id="AP018786">
    <property type="protein sequence ID" value="BBF22701.1"/>
    <property type="molecule type" value="Genomic_DNA"/>
</dbReference>
<dbReference type="InterPro" id="IPR033910">
    <property type="entry name" value="GluRS_core"/>
</dbReference>
<dbReference type="InterPro" id="IPR020751">
    <property type="entry name" value="aa-tRNA-synth_I_codon-bd_sub2"/>
</dbReference>
<dbReference type="Pfam" id="PF19269">
    <property type="entry name" value="Anticodon_2"/>
    <property type="match status" value="1"/>
</dbReference>
<dbReference type="PRINTS" id="PR00987">
    <property type="entry name" value="TRNASYNTHGLU"/>
</dbReference>
<keyword evidence="14" id="KW-1185">Reference proteome</keyword>
<evidence type="ECO:0000256" key="6">
    <source>
        <dbReference type="ARBA" id="ARBA00022741"/>
    </source>
</evidence>
<evidence type="ECO:0000259" key="12">
    <source>
        <dbReference type="Pfam" id="PF19269"/>
    </source>
</evidence>
<evidence type="ECO:0000313" key="14">
    <source>
        <dbReference type="Proteomes" id="UP000271003"/>
    </source>
</evidence>
<comment type="function">
    <text evidence="10">Catalyzes the attachment of glutamate to tRNA(Glu) in a two-step reaction: glutamate is first activated by ATP to form Glu-AMP and then transferred to the acceptor end of tRNA(Glu).</text>
</comment>
<reference evidence="13 14" key="1">
    <citation type="journal article" date="2018" name="Int. J. Syst. Evol. Microbiol.">
        <title>Mesosutterella multiformis gen. nov., sp. nov., a member of the family Sutterellaceae and Sutterella megalosphaeroides sp. nov., isolated from human faeces.</title>
        <authorList>
            <person name="Sakamoto M."/>
            <person name="Ikeyama N."/>
            <person name="Kunihiro T."/>
            <person name="Iino T."/>
            <person name="Yuki M."/>
            <person name="Ohkuma M."/>
        </authorList>
    </citation>
    <scope>NUCLEOTIDE SEQUENCE [LARGE SCALE GENOMIC DNA]</scope>
    <source>
        <strain evidence="13 14">6FBBBH3</strain>
    </source>
</reference>
<dbReference type="NCBIfam" id="TIGR00464">
    <property type="entry name" value="gltX_bact"/>
    <property type="match status" value="1"/>
</dbReference>
<dbReference type="AlphaFoldDB" id="A0A2Z6I8B4"/>
<dbReference type="Proteomes" id="UP000271003">
    <property type="component" value="Chromosome"/>
</dbReference>
<keyword evidence="5 10" id="KW-0436">Ligase</keyword>
<evidence type="ECO:0000313" key="13">
    <source>
        <dbReference type="EMBL" id="BBF22701.1"/>
    </source>
</evidence>
<evidence type="ECO:0000256" key="2">
    <source>
        <dbReference type="ARBA" id="ARBA00007894"/>
    </source>
</evidence>
<dbReference type="RefSeq" id="WP_120176382.1">
    <property type="nucleotide sequence ID" value="NZ_AP018786.1"/>
</dbReference>
<dbReference type="InterPro" id="IPR020058">
    <property type="entry name" value="Glu/Gln-tRNA-synth_Ib_cat-dom"/>
</dbReference>
<keyword evidence="8 10" id="KW-0648">Protein biosynthesis</keyword>
<feature type="domain" description="Glutamyl/glutaminyl-tRNA synthetase class Ib catalytic" evidence="11">
    <location>
        <begin position="3"/>
        <end position="308"/>
    </location>
</feature>
<organism evidence="13 14">
    <name type="scientific">Sutterella megalosphaeroides</name>
    <dbReference type="NCBI Taxonomy" id="2494234"/>
    <lineage>
        <taxon>Bacteria</taxon>
        <taxon>Pseudomonadati</taxon>
        <taxon>Pseudomonadota</taxon>
        <taxon>Betaproteobacteria</taxon>
        <taxon>Burkholderiales</taxon>
        <taxon>Sutterellaceae</taxon>
        <taxon>Sutterella</taxon>
    </lineage>
</organism>
<dbReference type="GO" id="GO:0000049">
    <property type="term" value="F:tRNA binding"/>
    <property type="evidence" value="ECO:0007669"/>
    <property type="project" value="InterPro"/>
</dbReference>
<dbReference type="InterPro" id="IPR045462">
    <property type="entry name" value="aa-tRNA-synth_I_cd-bd"/>
</dbReference>
<dbReference type="GO" id="GO:0006424">
    <property type="term" value="P:glutamyl-tRNA aminoacylation"/>
    <property type="evidence" value="ECO:0007669"/>
    <property type="project" value="UniProtKB-UniRule"/>
</dbReference>
<dbReference type="PANTHER" id="PTHR43311">
    <property type="entry name" value="GLUTAMATE--TRNA LIGASE"/>
    <property type="match status" value="1"/>
</dbReference>
<dbReference type="KEGG" id="sutt:SUTMEG_05920"/>
<accession>A0A2Z6I8B4</accession>
<dbReference type="InterPro" id="IPR008925">
    <property type="entry name" value="aa_tRNA-synth_I_cd-bd_sf"/>
</dbReference>
<feature type="short sequence motif" description="'KMSKS' region" evidence="10">
    <location>
        <begin position="240"/>
        <end position="244"/>
    </location>
</feature>
<dbReference type="InterPro" id="IPR000924">
    <property type="entry name" value="Glu/Gln-tRNA-synth"/>
</dbReference>
<dbReference type="SUPFAM" id="SSF52374">
    <property type="entry name" value="Nucleotidylyl transferase"/>
    <property type="match status" value="1"/>
</dbReference>
<comment type="similarity">
    <text evidence="2 10">Belongs to the class-I aminoacyl-tRNA synthetase family. Glutamate--tRNA ligase type 1 subfamily.</text>
</comment>
<evidence type="ECO:0000256" key="1">
    <source>
        <dbReference type="ARBA" id="ARBA00004496"/>
    </source>
</evidence>
<feature type="short sequence motif" description="'HIGH' region" evidence="10">
    <location>
        <begin position="10"/>
        <end position="20"/>
    </location>
</feature>